<evidence type="ECO:0000256" key="1">
    <source>
        <dbReference type="SAM" id="MobiDB-lite"/>
    </source>
</evidence>
<gene>
    <name evidence="2" type="ORF">JI435_427640</name>
</gene>
<evidence type="ECO:0000313" key="2">
    <source>
        <dbReference type="EMBL" id="QRC92045.1"/>
    </source>
</evidence>
<evidence type="ECO:0000313" key="3">
    <source>
        <dbReference type="Proteomes" id="UP000663193"/>
    </source>
</evidence>
<keyword evidence="3" id="KW-1185">Reference proteome</keyword>
<feature type="compositionally biased region" description="Polar residues" evidence="1">
    <location>
        <begin position="28"/>
        <end position="40"/>
    </location>
</feature>
<accession>A0A7U2EVX1</accession>
<proteinExistence type="predicted"/>
<name>A0A7U2EVX1_PHANO</name>
<dbReference type="Proteomes" id="UP000663193">
    <property type="component" value="Chromosome 2"/>
</dbReference>
<dbReference type="OrthoDB" id="3791649at2759"/>
<feature type="compositionally biased region" description="Basic and acidic residues" evidence="1">
    <location>
        <begin position="10"/>
        <end position="27"/>
    </location>
</feature>
<feature type="region of interest" description="Disordered" evidence="1">
    <location>
        <begin position="89"/>
        <end position="132"/>
    </location>
</feature>
<dbReference type="EMBL" id="CP069024">
    <property type="protein sequence ID" value="QRC92045.1"/>
    <property type="molecule type" value="Genomic_DNA"/>
</dbReference>
<dbReference type="AlphaFoldDB" id="A0A7U2EVX1"/>
<reference evidence="3" key="1">
    <citation type="journal article" date="2021" name="BMC Genomics">
        <title>Chromosome-level genome assembly and manually-curated proteome of model necrotroph Parastagonospora nodorum Sn15 reveals a genome-wide trove of candidate effector homologs, and redundancy of virulence-related functions within an accessory chromosome.</title>
        <authorList>
            <person name="Bertazzoni S."/>
            <person name="Jones D.A.B."/>
            <person name="Phan H.T."/>
            <person name="Tan K.-C."/>
            <person name="Hane J.K."/>
        </authorList>
    </citation>
    <scope>NUCLEOTIDE SEQUENCE [LARGE SCALE GENOMIC DNA]</scope>
    <source>
        <strain evidence="3">SN15 / ATCC MYA-4574 / FGSC 10173)</strain>
    </source>
</reference>
<sequence length="714" mass="80303">MKMSTPTTDARTDAASRKRKAPHDTATKARQQGDPPTNSGDARAPKRLKVSATNEESLAQVSDVNDSISVASEGIDIEMTGVTQAATVSTSVEEEKMSLRSPVGRQDTTNTRAPEQRVAKRAPSPSSNVDRATATISSKAHCPQGPVSLAALVAGSATTGASRYNQNATGTTTHSAPAGLHGDAVHAMKAKSAFPAINPGNHFSTTLPATRQPWPYHFPQAHCVYSQNTNCPVNWVAFRNIPLSQRRVYELRRPWSKDPAPWDTVRMDLAKLESKPALSAEGVRKRFAKVNKVIFQTTGVYFVCNGHGLQPDYGVPNDTDMSGMLKGHGETTLGSSMKAAKACKDSQWEADRIEEDEVTTLVLQLPGQSFRAIRHVTKDIMANLEISDGQTLPYAATTFDRWYSCLYFGHRHSLPKRVYKLKQQPDRSYTSVDEGTPKVTIQTLLETYCLSQLAGTTSVSDMLLDEITQSLENEKVLYETYGTGAICKEDCNDVVRLLDLQPEDIQRIWKTTKVHDPIRKLLIDLFLHKLDAAEEDEELDQKIRTDALRLSRCACQLWEDFADQRQRKVVESFMEPLDPSSFCAKYHNHHKNRSCYRSILPSERSVYMIDDTLDEPNVHLLEVKGVAWYRIVNKTGDRLDLDALRADKPRWDWERVRSINSWIYIKPKGPQHRQPHPVYFDPSEMDRKRRFSSHPGYQRKNWTQGVNDYEKEDG</sequence>
<dbReference type="VEuPathDB" id="FungiDB:JI435_427640"/>
<organism evidence="2 3">
    <name type="scientific">Phaeosphaeria nodorum (strain SN15 / ATCC MYA-4574 / FGSC 10173)</name>
    <name type="common">Glume blotch fungus</name>
    <name type="synonym">Parastagonospora nodorum</name>
    <dbReference type="NCBI Taxonomy" id="321614"/>
    <lineage>
        <taxon>Eukaryota</taxon>
        <taxon>Fungi</taxon>
        <taxon>Dikarya</taxon>
        <taxon>Ascomycota</taxon>
        <taxon>Pezizomycotina</taxon>
        <taxon>Dothideomycetes</taxon>
        <taxon>Pleosporomycetidae</taxon>
        <taxon>Pleosporales</taxon>
        <taxon>Pleosporineae</taxon>
        <taxon>Phaeosphaeriaceae</taxon>
        <taxon>Parastagonospora</taxon>
    </lineage>
</organism>
<feature type="region of interest" description="Disordered" evidence="1">
    <location>
        <begin position="671"/>
        <end position="714"/>
    </location>
</feature>
<feature type="region of interest" description="Disordered" evidence="1">
    <location>
        <begin position="1"/>
        <end position="59"/>
    </location>
</feature>
<protein>
    <submittedName>
        <fullName evidence="2">Uncharacterized protein</fullName>
    </submittedName>
</protein>